<keyword evidence="2" id="KW-1185">Reference proteome</keyword>
<dbReference type="Proteomes" id="UP001187192">
    <property type="component" value="Unassembled WGS sequence"/>
</dbReference>
<organism evidence="1 2">
    <name type="scientific">Ficus carica</name>
    <name type="common">Common fig</name>
    <dbReference type="NCBI Taxonomy" id="3494"/>
    <lineage>
        <taxon>Eukaryota</taxon>
        <taxon>Viridiplantae</taxon>
        <taxon>Streptophyta</taxon>
        <taxon>Embryophyta</taxon>
        <taxon>Tracheophyta</taxon>
        <taxon>Spermatophyta</taxon>
        <taxon>Magnoliopsida</taxon>
        <taxon>eudicotyledons</taxon>
        <taxon>Gunneridae</taxon>
        <taxon>Pentapetalae</taxon>
        <taxon>rosids</taxon>
        <taxon>fabids</taxon>
        <taxon>Rosales</taxon>
        <taxon>Moraceae</taxon>
        <taxon>Ficeae</taxon>
        <taxon>Ficus</taxon>
    </lineage>
</organism>
<sequence length="61" mass="7436">MLVLFAVIRFYAYFDALPDVVRLVAAGVVRRPRYHRERESRREHQATRKVYWRACRGRKRS</sequence>
<evidence type="ECO:0000313" key="2">
    <source>
        <dbReference type="Proteomes" id="UP001187192"/>
    </source>
</evidence>
<reference evidence="1" key="1">
    <citation type="submission" date="2023-07" db="EMBL/GenBank/DDBJ databases">
        <title>draft genome sequence of fig (Ficus carica).</title>
        <authorList>
            <person name="Takahashi T."/>
            <person name="Nishimura K."/>
        </authorList>
    </citation>
    <scope>NUCLEOTIDE SEQUENCE</scope>
</reference>
<dbReference type="Gramene" id="FCD_00003140-RA">
    <property type="protein sequence ID" value="FCD_00003140-RA:cds"/>
    <property type="gene ID" value="FCD_00003140"/>
</dbReference>
<evidence type="ECO:0000313" key="1">
    <source>
        <dbReference type="EMBL" id="GMN49931.1"/>
    </source>
</evidence>
<protein>
    <submittedName>
        <fullName evidence="1">Uncharacterized protein</fullName>
    </submittedName>
</protein>
<name>A0AA88DBF7_FICCA</name>
<comment type="caution">
    <text evidence="1">The sequence shown here is derived from an EMBL/GenBank/DDBJ whole genome shotgun (WGS) entry which is preliminary data.</text>
</comment>
<gene>
    <name evidence="1" type="ORF">TIFTF001_019106</name>
</gene>
<accession>A0AA88DBF7</accession>
<dbReference type="EMBL" id="BTGU01000032">
    <property type="protein sequence ID" value="GMN49931.1"/>
    <property type="molecule type" value="Genomic_DNA"/>
</dbReference>
<dbReference type="AlphaFoldDB" id="A0AA88DBF7"/>
<proteinExistence type="predicted"/>